<keyword evidence="3" id="KW-1185">Reference proteome</keyword>
<keyword evidence="1" id="KW-0812">Transmembrane</keyword>
<keyword evidence="1" id="KW-0472">Membrane</keyword>
<dbReference type="EMBL" id="JACXAH010000002">
    <property type="protein sequence ID" value="MBD1370923.1"/>
    <property type="molecule type" value="Genomic_DNA"/>
</dbReference>
<accession>A0A926NCJ2</accession>
<evidence type="ECO:0000313" key="2">
    <source>
        <dbReference type="EMBL" id="MBD1370923.1"/>
    </source>
</evidence>
<sequence>MIIEISIAVIAFAVVIFVIFAIRSLISVNKTLESVDKTLNDLKGKAEAAVEESTHTLAETRMLVEDIRQKSKQTDQIFHSVSEVGETIQGVSTSISKNAELHKDRLANVIALVGAGLDLTQKWRKDRHTQGKQTANGRNLK</sequence>
<gene>
    <name evidence="2" type="ORF">IC620_00920</name>
</gene>
<organism evidence="2 3">
    <name type="scientific">Polycladospora coralii</name>
    <dbReference type="NCBI Taxonomy" id="2771432"/>
    <lineage>
        <taxon>Bacteria</taxon>
        <taxon>Bacillati</taxon>
        <taxon>Bacillota</taxon>
        <taxon>Bacilli</taxon>
        <taxon>Bacillales</taxon>
        <taxon>Thermoactinomycetaceae</taxon>
        <taxon>Polycladospora</taxon>
    </lineage>
</organism>
<name>A0A926NCJ2_9BACL</name>
<dbReference type="InterPro" id="IPR009293">
    <property type="entry name" value="UPF0478"/>
</dbReference>
<keyword evidence="1" id="KW-1133">Transmembrane helix</keyword>
<dbReference type="Proteomes" id="UP000661691">
    <property type="component" value="Unassembled WGS sequence"/>
</dbReference>
<dbReference type="Pfam" id="PF06103">
    <property type="entry name" value="DUF948"/>
    <property type="match status" value="1"/>
</dbReference>
<evidence type="ECO:0000256" key="1">
    <source>
        <dbReference type="SAM" id="Phobius"/>
    </source>
</evidence>
<evidence type="ECO:0000313" key="3">
    <source>
        <dbReference type="Proteomes" id="UP000661691"/>
    </source>
</evidence>
<feature type="transmembrane region" description="Helical" evidence="1">
    <location>
        <begin position="6"/>
        <end position="26"/>
    </location>
</feature>
<protein>
    <submittedName>
        <fullName evidence="2">DUF948 domain-containing protein</fullName>
    </submittedName>
</protein>
<reference evidence="2" key="1">
    <citation type="submission" date="2020-09" db="EMBL/GenBank/DDBJ databases">
        <title>A novel bacterium of genus Hazenella, isolated from South China Sea.</title>
        <authorList>
            <person name="Huang H."/>
            <person name="Mo K."/>
            <person name="Hu Y."/>
        </authorList>
    </citation>
    <scope>NUCLEOTIDE SEQUENCE</scope>
    <source>
        <strain evidence="2">IB182357</strain>
    </source>
</reference>
<dbReference type="AlphaFoldDB" id="A0A926NCJ2"/>
<proteinExistence type="predicted"/>
<comment type="caution">
    <text evidence="2">The sequence shown here is derived from an EMBL/GenBank/DDBJ whole genome shotgun (WGS) entry which is preliminary data.</text>
</comment>
<dbReference type="PANTHER" id="PTHR40070">
    <property type="entry name" value="UPF0478 PROTEIN YTXG"/>
    <property type="match status" value="1"/>
</dbReference>
<dbReference type="RefSeq" id="WP_191139174.1">
    <property type="nucleotide sequence ID" value="NZ_JACXAG020000002.1"/>
</dbReference>
<dbReference type="PANTHER" id="PTHR40070:SF1">
    <property type="entry name" value="UPF0478 PROTEIN YTXG"/>
    <property type="match status" value="1"/>
</dbReference>